<evidence type="ECO:0000256" key="2">
    <source>
        <dbReference type="SAM" id="MobiDB-lite"/>
    </source>
</evidence>
<keyword evidence="6" id="KW-1185">Reference proteome</keyword>
<feature type="chain" id="PRO_5046121152" evidence="4">
    <location>
        <begin position="22"/>
        <end position="763"/>
    </location>
</feature>
<name>A0ABU8XBG0_9BURK</name>
<evidence type="ECO:0000256" key="4">
    <source>
        <dbReference type="SAM" id="SignalP"/>
    </source>
</evidence>
<feature type="transmembrane region" description="Helical" evidence="3">
    <location>
        <begin position="345"/>
        <end position="364"/>
    </location>
</feature>
<feature type="region of interest" description="Disordered" evidence="2">
    <location>
        <begin position="397"/>
        <end position="417"/>
    </location>
</feature>
<dbReference type="RefSeq" id="WP_340336462.1">
    <property type="nucleotide sequence ID" value="NZ_JBBKZS010000007.1"/>
</dbReference>
<accession>A0ABU8XBG0</accession>
<feature type="region of interest" description="Disordered" evidence="2">
    <location>
        <begin position="127"/>
        <end position="202"/>
    </location>
</feature>
<organism evidence="5 6">
    <name type="scientific">Variovorax robiniae</name>
    <dbReference type="NCBI Taxonomy" id="1836199"/>
    <lineage>
        <taxon>Bacteria</taxon>
        <taxon>Pseudomonadati</taxon>
        <taxon>Pseudomonadota</taxon>
        <taxon>Betaproteobacteria</taxon>
        <taxon>Burkholderiales</taxon>
        <taxon>Comamonadaceae</taxon>
        <taxon>Variovorax</taxon>
    </lineage>
</organism>
<keyword evidence="3" id="KW-0812">Transmembrane</keyword>
<evidence type="ECO:0000256" key="1">
    <source>
        <dbReference type="SAM" id="Coils"/>
    </source>
</evidence>
<comment type="caution">
    <text evidence="5">The sequence shown here is derived from an EMBL/GenBank/DDBJ whole genome shotgun (WGS) entry which is preliminary data.</text>
</comment>
<keyword evidence="1" id="KW-0175">Coiled coil</keyword>
<reference evidence="5 6" key="1">
    <citation type="submission" date="2024-03" db="EMBL/GenBank/DDBJ databases">
        <title>Novel species of the genus Variovorax.</title>
        <authorList>
            <person name="Liu Q."/>
            <person name="Xin Y.-H."/>
        </authorList>
    </citation>
    <scope>NUCLEOTIDE SEQUENCE [LARGE SCALE GENOMIC DNA]</scope>
    <source>
        <strain evidence="5 6">KACC 18901</strain>
    </source>
</reference>
<keyword evidence="4" id="KW-0732">Signal</keyword>
<dbReference type="EMBL" id="JBBKZS010000007">
    <property type="protein sequence ID" value="MEJ8856385.1"/>
    <property type="molecule type" value="Genomic_DNA"/>
</dbReference>
<gene>
    <name evidence="5" type="ORF">WKW79_17525</name>
</gene>
<evidence type="ECO:0000256" key="3">
    <source>
        <dbReference type="SAM" id="Phobius"/>
    </source>
</evidence>
<feature type="coiled-coil region" evidence="1">
    <location>
        <begin position="298"/>
        <end position="325"/>
    </location>
</feature>
<evidence type="ECO:0000313" key="6">
    <source>
        <dbReference type="Proteomes" id="UP001367030"/>
    </source>
</evidence>
<protein>
    <submittedName>
        <fullName evidence="5">Tetratricopeptide repeat protein</fullName>
    </submittedName>
</protein>
<feature type="compositionally biased region" description="Low complexity" evidence="2">
    <location>
        <begin position="166"/>
        <end position="178"/>
    </location>
</feature>
<feature type="region of interest" description="Disordered" evidence="2">
    <location>
        <begin position="222"/>
        <end position="244"/>
    </location>
</feature>
<feature type="compositionally biased region" description="Polar residues" evidence="2">
    <location>
        <begin position="127"/>
        <end position="150"/>
    </location>
</feature>
<feature type="signal peptide" evidence="4">
    <location>
        <begin position="1"/>
        <end position="21"/>
    </location>
</feature>
<keyword evidence="3" id="KW-1133">Transmembrane helix</keyword>
<keyword evidence="3" id="KW-0472">Membrane</keyword>
<sequence>MKHRRTAATLILLGLALPSFALTIGRPQGAAWIGKPLDLVVPLTLGDNEGNSLCIEGEVVQGDTRIDDKRVTLSLEPGASASAPRLHVRTTVAIEEPVVNVTVRAGCDARSNRTFVLLADVPMESASLPSTSRFGATPLPSTGSSTNSSFPDRGGRGSRGAGGSDFGSDSGASAPVRRAAPRPRPRPADTGTTAAPPPPPRRVIAAQAPVVRPAPPPPPPVRAPVAAAPVTPPPAPQVAAEAPPAGPRLKLEALEPALTREGGLKTSPQLTVPATEDLAKRAQAAAQWRALAAPPEDAQRESQRIQTLEATLAALREQTAQNQRALLEMRSELADARDSRYRNPLVYALVALLALALLAIGLLWRVSRRATAPAWWGDAPEPRPASGGPAVLPAATKLDEEDDDEHEPTQRVPLGGRELDPRHAALLAATNADTTYGPTGVPVVAPIEVAATRPVNTEELFDVQQQSDFFLSLGQHDQAIAVLVEHIEANPDTSALAYLDLFKIYHALGRRDEYAHLATDFERAFNAEVPEFDDFSLGGRGLEHYRSALARIESQWPTAGTLALIEELVFRKPGVHEDEAFDLAAYQELLLLYAIAKEVVDPDTAPAPITPIPFVDTFSHDMQPTARASLISEDMQPTARATLMSEPTTVTMPAASIPEPAMPPAKAPPTSKPPVEPFPSIYSDIDEGLLAQTEMSPVEPSQTKPAVDMDLAQFDKTAFETIAAPIEPPAHAPTPSSDPHIIDFELFDPETEAEIAPKRIIKR</sequence>
<evidence type="ECO:0000313" key="5">
    <source>
        <dbReference type="EMBL" id="MEJ8856385.1"/>
    </source>
</evidence>
<proteinExistence type="predicted"/>
<dbReference type="Proteomes" id="UP001367030">
    <property type="component" value="Unassembled WGS sequence"/>
</dbReference>